<dbReference type="AlphaFoldDB" id="A0A831RKE9"/>
<dbReference type="Pfam" id="PF00512">
    <property type="entry name" value="HisKA"/>
    <property type="match status" value="1"/>
</dbReference>
<keyword evidence="7 13" id="KW-0418">Kinase</keyword>
<keyword evidence="10" id="KW-0812">Transmembrane</keyword>
<feature type="domain" description="HAMP" evidence="12">
    <location>
        <begin position="188"/>
        <end position="242"/>
    </location>
</feature>
<reference evidence="13" key="1">
    <citation type="journal article" date="2020" name="mSystems">
        <title>Genome- and Community-Level Interaction Insights into Carbon Utilization and Element Cycling Functions of Hydrothermarchaeota in Hydrothermal Sediment.</title>
        <authorList>
            <person name="Zhou Z."/>
            <person name="Liu Y."/>
            <person name="Xu W."/>
            <person name="Pan J."/>
            <person name="Luo Z.H."/>
            <person name="Li M."/>
        </authorList>
    </citation>
    <scope>NUCLEOTIDE SEQUENCE [LARGE SCALE GENOMIC DNA]</scope>
    <source>
        <strain evidence="13">HyVt-443</strain>
    </source>
</reference>
<dbReference type="Gene3D" id="1.10.287.130">
    <property type="match status" value="1"/>
</dbReference>
<dbReference type="PROSITE" id="PS50109">
    <property type="entry name" value="HIS_KIN"/>
    <property type="match status" value="1"/>
</dbReference>
<keyword evidence="5" id="KW-0808">Transferase</keyword>
<dbReference type="GO" id="GO:0000155">
    <property type="term" value="F:phosphorelay sensor kinase activity"/>
    <property type="evidence" value="ECO:0007669"/>
    <property type="project" value="InterPro"/>
</dbReference>
<keyword evidence="8" id="KW-0067">ATP-binding</keyword>
<comment type="subcellular location">
    <subcellularLocation>
        <location evidence="2">Membrane</location>
    </subcellularLocation>
</comment>
<dbReference type="InterPro" id="IPR036890">
    <property type="entry name" value="HATPase_C_sf"/>
</dbReference>
<evidence type="ECO:0000256" key="1">
    <source>
        <dbReference type="ARBA" id="ARBA00000085"/>
    </source>
</evidence>
<dbReference type="Gene3D" id="3.30.565.10">
    <property type="entry name" value="Histidine kinase-like ATPase, C-terminal domain"/>
    <property type="match status" value="1"/>
</dbReference>
<organism evidence="13">
    <name type="scientific">Sedimenticola thiotaurini</name>
    <dbReference type="NCBI Taxonomy" id="1543721"/>
    <lineage>
        <taxon>Bacteria</taxon>
        <taxon>Pseudomonadati</taxon>
        <taxon>Pseudomonadota</taxon>
        <taxon>Gammaproteobacteria</taxon>
        <taxon>Chromatiales</taxon>
        <taxon>Sedimenticolaceae</taxon>
        <taxon>Sedimenticola</taxon>
    </lineage>
</organism>
<accession>A0A831RKE9</accession>
<gene>
    <name evidence="13" type="ORF">ENI96_01245</name>
</gene>
<protein>
    <recommendedName>
        <fullName evidence="3">histidine kinase</fullName>
        <ecNumber evidence="3">2.7.13.3</ecNumber>
    </recommendedName>
</protein>
<dbReference type="InterPro" id="IPR003660">
    <property type="entry name" value="HAMP_dom"/>
</dbReference>
<dbReference type="Pfam" id="PF02518">
    <property type="entry name" value="HATPase_c"/>
    <property type="match status" value="1"/>
</dbReference>
<dbReference type="InterPro" id="IPR004358">
    <property type="entry name" value="Sig_transdc_His_kin-like_C"/>
</dbReference>
<evidence type="ECO:0000259" key="11">
    <source>
        <dbReference type="PROSITE" id="PS50109"/>
    </source>
</evidence>
<evidence type="ECO:0000256" key="2">
    <source>
        <dbReference type="ARBA" id="ARBA00004370"/>
    </source>
</evidence>
<comment type="caution">
    <text evidence="13">The sequence shown here is derived from an EMBL/GenBank/DDBJ whole genome shotgun (WGS) entry which is preliminary data.</text>
</comment>
<sequence length="465" mass="51529">MLSATILLTGIVVSIALTWRTFADLRADLFRNAVEVGSVLSNTLPAALKHDDLWLAYQIIGAAKVDGESESERLLIVLDDEYRVYVSNRPDLFPVMSELRTQGEQLAKVEREVKRRPTLTPYSLELPDSDHIFTVIPMIDDGIAIGTLLIGYPRSLFLPRFLGIVRRVAYSSLIVLAVLLPIGWYLGNRAVKPLSQLAHCLGRVGSAPLEAVDCQLEEGRDEIGQLGVSFRQMLLELREKEQLEQEMVASERLAAIGRLAAGVAHEINNPLGGMLNAINTYRRHGVPDELAGRTLSLIERGLNQIGDTVSALLVEARSESHRLTPQDIDDVYMLLQPDVQRRSIRLGWENCLDTTVGLPSTQVRQVLINLALNAVQATTDRGDVSCRVETSGRLLRIAVANSGDEIGPEQMQRLFEPFTHFNEEGSGLGLWVTYQIVKQLDGRIDVARREGRTVFSVDLPLRTAA</sequence>
<evidence type="ECO:0000259" key="12">
    <source>
        <dbReference type="PROSITE" id="PS50885"/>
    </source>
</evidence>
<evidence type="ECO:0000256" key="10">
    <source>
        <dbReference type="SAM" id="Phobius"/>
    </source>
</evidence>
<name>A0A831RKE9_9GAMM</name>
<keyword evidence="6" id="KW-0547">Nucleotide-binding</keyword>
<dbReference type="InterPro" id="IPR003661">
    <property type="entry name" value="HisK_dim/P_dom"/>
</dbReference>
<dbReference type="Gene3D" id="6.10.340.10">
    <property type="match status" value="1"/>
</dbReference>
<comment type="catalytic activity">
    <reaction evidence="1">
        <text>ATP + protein L-histidine = ADP + protein N-phospho-L-histidine.</text>
        <dbReference type="EC" id="2.7.13.3"/>
    </reaction>
</comment>
<dbReference type="InterPro" id="IPR005467">
    <property type="entry name" value="His_kinase_dom"/>
</dbReference>
<evidence type="ECO:0000256" key="7">
    <source>
        <dbReference type="ARBA" id="ARBA00022777"/>
    </source>
</evidence>
<evidence type="ECO:0000313" key="13">
    <source>
        <dbReference type="EMBL" id="HEB95038.1"/>
    </source>
</evidence>
<dbReference type="PANTHER" id="PTHR43065">
    <property type="entry name" value="SENSOR HISTIDINE KINASE"/>
    <property type="match status" value="1"/>
</dbReference>
<feature type="domain" description="Histidine kinase" evidence="11">
    <location>
        <begin position="262"/>
        <end position="463"/>
    </location>
</feature>
<dbReference type="Pfam" id="PF00672">
    <property type="entry name" value="HAMP"/>
    <property type="match status" value="1"/>
</dbReference>
<keyword evidence="9" id="KW-0902">Two-component regulatory system</keyword>
<dbReference type="PRINTS" id="PR00344">
    <property type="entry name" value="BCTRLSENSOR"/>
</dbReference>
<evidence type="ECO:0000256" key="4">
    <source>
        <dbReference type="ARBA" id="ARBA00022553"/>
    </source>
</evidence>
<feature type="transmembrane region" description="Helical" evidence="10">
    <location>
        <begin position="164"/>
        <end position="186"/>
    </location>
</feature>
<evidence type="ECO:0000256" key="5">
    <source>
        <dbReference type="ARBA" id="ARBA00022679"/>
    </source>
</evidence>
<dbReference type="SMART" id="SM00304">
    <property type="entry name" value="HAMP"/>
    <property type="match status" value="1"/>
</dbReference>
<keyword evidence="10" id="KW-0472">Membrane</keyword>
<dbReference type="EMBL" id="DRKP01000013">
    <property type="protein sequence ID" value="HEB95038.1"/>
    <property type="molecule type" value="Genomic_DNA"/>
</dbReference>
<evidence type="ECO:0000256" key="8">
    <source>
        <dbReference type="ARBA" id="ARBA00022840"/>
    </source>
</evidence>
<dbReference type="PROSITE" id="PS50885">
    <property type="entry name" value="HAMP"/>
    <property type="match status" value="1"/>
</dbReference>
<dbReference type="SUPFAM" id="SSF47384">
    <property type="entry name" value="Homodimeric domain of signal transducing histidine kinase"/>
    <property type="match status" value="1"/>
</dbReference>
<proteinExistence type="predicted"/>
<dbReference type="InterPro" id="IPR036097">
    <property type="entry name" value="HisK_dim/P_sf"/>
</dbReference>
<dbReference type="SMART" id="SM00387">
    <property type="entry name" value="HATPase_c"/>
    <property type="match status" value="1"/>
</dbReference>
<dbReference type="Proteomes" id="UP000886251">
    <property type="component" value="Unassembled WGS sequence"/>
</dbReference>
<evidence type="ECO:0000256" key="6">
    <source>
        <dbReference type="ARBA" id="ARBA00022741"/>
    </source>
</evidence>
<evidence type="ECO:0000256" key="3">
    <source>
        <dbReference type="ARBA" id="ARBA00012438"/>
    </source>
</evidence>
<dbReference type="GO" id="GO:0005524">
    <property type="term" value="F:ATP binding"/>
    <property type="evidence" value="ECO:0007669"/>
    <property type="project" value="UniProtKB-KW"/>
</dbReference>
<evidence type="ECO:0000256" key="9">
    <source>
        <dbReference type="ARBA" id="ARBA00023012"/>
    </source>
</evidence>
<dbReference type="GO" id="GO:0016020">
    <property type="term" value="C:membrane"/>
    <property type="evidence" value="ECO:0007669"/>
    <property type="project" value="UniProtKB-SubCell"/>
</dbReference>
<dbReference type="CDD" id="cd06225">
    <property type="entry name" value="HAMP"/>
    <property type="match status" value="1"/>
</dbReference>
<keyword evidence="4" id="KW-0597">Phosphoprotein</keyword>
<dbReference type="InterPro" id="IPR003594">
    <property type="entry name" value="HATPase_dom"/>
</dbReference>
<dbReference type="PANTHER" id="PTHR43065:SF10">
    <property type="entry name" value="PEROXIDE STRESS-ACTIVATED HISTIDINE KINASE MAK3"/>
    <property type="match status" value="1"/>
</dbReference>
<dbReference type="SUPFAM" id="SSF55874">
    <property type="entry name" value="ATPase domain of HSP90 chaperone/DNA topoisomerase II/histidine kinase"/>
    <property type="match status" value="1"/>
</dbReference>
<keyword evidence="10" id="KW-1133">Transmembrane helix</keyword>
<dbReference type="SMART" id="SM00388">
    <property type="entry name" value="HisKA"/>
    <property type="match status" value="1"/>
</dbReference>
<dbReference type="EC" id="2.7.13.3" evidence="3"/>
<dbReference type="CDD" id="cd00082">
    <property type="entry name" value="HisKA"/>
    <property type="match status" value="1"/>
</dbReference>